<dbReference type="InterPro" id="IPR029069">
    <property type="entry name" value="HotDog_dom_sf"/>
</dbReference>
<reference evidence="1" key="1">
    <citation type="submission" date="2022-10" db="EMBL/GenBank/DDBJ databases">
        <title>Rhodococcus sp.75.</title>
        <authorList>
            <person name="Sun M."/>
        </authorList>
    </citation>
    <scope>NUCLEOTIDE SEQUENCE</scope>
    <source>
        <strain evidence="1">75</strain>
    </source>
</reference>
<name>A0ABY6NX77_9NOCA</name>
<dbReference type="SUPFAM" id="SSF54637">
    <property type="entry name" value="Thioesterase/thiol ester dehydrase-isomerase"/>
    <property type="match status" value="1"/>
</dbReference>
<dbReference type="EMBL" id="CP110615">
    <property type="protein sequence ID" value="UZJ23839.1"/>
    <property type="molecule type" value="Genomic_DNA"/>
</dbReference>
<evidence type="ECO:0000313" key="2">
    <source>
        <dbReference type="Proteomes" id="UP001164965"/>
    </source>
</evidence>
<evidence type="ECO:0000313" key="1">
    <source>
        <dbReference type="EMBL" id="UZJ23839.1"/>
    </source>
</evidence>
<protein>
    <submittedName>
        <fullName evidence="1">Acyl-CoA thioesterase</fullName>
    </submittedName>
</protein>
<dbReference type="CDD" id="cd00586">
    <property type="entry name" value="4HBT"/>
    <property type="match status" value="1"/>
</dbReference>
<dbReference type="RefSeq" id="WP_265381947.1">
    <property type="nucleotide sequence ID" value="NZ_CP110615.1"/>
</dbReference>
<keyword evidence="2" id="KW-1185">Reference proteome</keyword>
<dbReference type="PANTHER" id="PTHR31793:SF24">
    <property type="entry name" value="LONG-CHAIN ACYL-COA THIOESTERASE FADM"/>
    <property type="match status" value="1"/>
</dbReference>
<dbReference type="Proteomes" id="UP001164965">
    <property type="component" value="Chromosome"/>
</dbReference>
<dbReference type="InterPro" id="IPR050563">
    <property type="entry name" value="4-hydroxybenzoyl-CoA_TE"/>
</dbReference>
<dbReference type="Pfam" id="PF13279">
    <property type="entry name" value="4HBT_2"/>
    <property type="match status" value="1"/>
</dbReference>
<dbReference type="Gene3D" id="3.10.129.10">
    <property type="entry name" value="Hotdog Thioesterase"/>
    <property type="match status" value="1"/>
</dbReference>
<accession>A0ABY6NX77</accession>
<organism evidence="1 2">
    <name type="scientific">Rhodococcus antarcticus</name>
    <dbReference type="NCBI Taxonomy" id="2987751"/>
    <lineage>
        <taxon>Bacteria</taxon>
        <taxon>Bacillati</taxon>
        <taxon>Actinomycetota</taxon>
        <taxon>Actinomycetes</taxon>
        <taxon>Mycobacteriales</taxon>
        <taxon>Nocardiaceae</taxon>
        <taxon>Rhodococcus</taxon>
    </lineage>
</organism>
<sequence length="142" mass="15961">MVSPFRFLLQSRWGDMDALHHVNNVRYVEYAQEARIAFFARAVGLDPDDRSPFVVVRQEIDYLLPLVHRDGQVAVDVVVTHLGNRSFTLVQTIRDPEPDGSTYARVVTVLVGFDPVAESSRPLEDVERTGLTALLDEPDARA</sequence>
<dbReference type="PANTHER" id="PTHR31793">
    <property type="entry name" value="4-HYDROXYBENZOYL-COA THIOESTERASE FAMILY MEMBER"/>
    <property type="match status" value="1"/>
</dbReference>
<gene>
    <name evidence="1" type="ORF">RHODO2019_11580</name>
</gene>
<proteinExistence type="predicted"/>